<comment type="function">
    <text evidence="1">Required for the transposition of the insertion element.</text>
</comment>
<sequence length="89" mass="10664">MRLRKEFFSNFNLFFLNLNLSLNLSLEKEFRTRELPENVFCLFIDAYHTSIKDEEIGRVKKAVIYVVVGIDLDGRKSLYGYYIYWGVRK</sequence>
<organism evidence="6 7">
    <name type="scientific">Dissulfurispira thermophila</name>
    <dbReference type="NCBI Taxonomy" id="2715679"/>
    <lineage>
        <taxon>Bacteria</taxon>
        <taxon>Pseudomonadati</taxon>
        <taxon>Nitrospirota</taxon>
        <taxon>Thermodesulfovibrionia</taxon>
        <taxon>Thermodesulfovibrionales</taxon>
        <taxon>Dissulfurispiraceae</taxon>
        <taxon>Dissulfurispira</taxon>
    </lineage>
</organism>
<dbReference type="Pfam" id="PF00872">
    <property type="entry name" value="Transposase_mut"/>
    <property type="match status" value="1"/>
</dbReference>
<dbReference type="InterPro" id="IPR001207">
    <property type="entry name" value="Transposase_mutator"/>
</dbReference>
<proteinExistence type="inferred from homology"/>
<dbReference type="KEGG" id="dtp:JZK55_04680"/>
<evidence type="ECO:0008006" key="8">
    <source>
        <dbReference type="Google" id="ProtNLM"/>
    </source>
</evidence>
<evidence type="ECO:0000256" key="3">
    <source>
        <dbReference type="ARBA" id="ARBA00022578"/>
    </source>
</evidence>
<dbReference type="GO" id="GO:0003677">
    <property type="term" value="F:DNA binding"/>
    <property type="evidence" value="ECO:0007669"/>
    <property type="project" value="UniProtKB-KW"/>
</dbReference>
<evidence type="ECO:0000256" key="5">
    <source>
        <dbReference type="ARBA" id="ARBA00023172"/>
    </source>
</evidence>
<comment type="similarity">
    <text evidence="2">Belongs to the transposase mutator family.</text>
</comment>
<keyword evidence="3" id="KW-0815">Transposition</keyword>
<gene>
    <name evidence="6" type="ORF">JZK55_04680</name>
</gene>
<dbReference type="RefSeq" id="WP_203473033.1">
    <property type="nucleotide sequence ID" value="NZ_AP022873.1"/>
</dbReference>
<dbReference type="Proteomes" id="UP000516360">
    <property type="component" value="Chromosome"/>
</dbReference>
<evidence type="ECO:0000256" key="1">
    <source>
        <dbReference type="ARBA" id="ARBA00002190"/>
    </source>
</evidence>
<dbReference type="AlphaFoldDB" id="A0A7G1H0H8"/>
<accession>A0A7G1H0H8</accession>
<dbReference type="GO" id="GO:0006313">
    <property type="term" value="P:DNA transposition"/>
    <property type="evidence" value="ECO:0007669"/>
    <property type="project" value="InterPro"/>
</dbReference>
<keyword evidence="4" id="KW-0238">DNA-binding</keyword>
<keyword evidence="7" id="KW-1185">Reference proteome</keyword>
<protein>
    <recommendedName>
        <fullName evidence="8">Mutator family transposase</fullName>
    </recommendedName>
</protein>
<evidence type="ECO:0000313" key="6">
    <source>
        <dbReference type="EMBL" id="BCB95546.1"/>
    </source>
</evidence>
<name>A0A7G1H0H8_9BACT</name>
<evidence type="ECO:0000313" key="7">
    <source>
        <dbReference type="Proteomes" id="UP000516360"/>
    </source>
</evidence>
<evidence type="ECO:0000256" key="2">
    <source>
        <dbReference type="ARBA" id="ARBA00010961"/>
    </source>
</evidence>
<dbReference type="EMBL" id="AP022873">
    <property type="protein sequence ID" value="BCB95546.1"/>
    <property type="molecule type" value="Genomic_DNA"/>
</dbReference>
<reference evidence="6 7" key="1">
    <citation type="submission" date="2020-03" db="EMBL/GenBank/DDBJ databases">
        <title>Complete genome sequences of two sulfur-disproportionating bacterial strains T55J and Mzg5.</title>
        <authorList>
            <person name="Umezawa K."/>
            <person name="Kojima H."/>
            <person name="Kato Y."/>
            <person name="Fukui M."/>
        </authorList>
    </citation>
    <scope>NUCLEOTIDE SEQUENCE [LARGE SCALE GENOMIC DNA]</scope>
    <source>
        <strain evidence="6 7">T55J</strain>
    </source>
</reference>
<keyword evidence="5" id="KW-0233">DNA recombination</keyword>
<evidence type="ECO:0000256" key="4">
    <source>
        <dbReference type="ARBA" id="ARBA00023125"/>
    </source>
</evidence>
<dbReference type="GO" id="GO:0004803">
    <property type="term" value="F:transposase activity"/>
    <property type="evidence" value="ECO:0007669"/>
    <property type="project" value="InterPro"/>
</dbReference>